<dbReference type="SMART" id="SM00829">
    <property type="entry name" value="PKS_ER"/>
    <property type="match status" value="1"/>
</dbReference>
<dbReference type="Pfam" id="PF08240">
    <property type="entry name" value="ADH_N"/>
    <property type="match status" value="1"/>
</dbReference>
<keyword evidence="4" id="KW-0963">Cytoplasm</keyword>
<comment type="similarity">
    <text evidence="2">Belongs to the zinc-containing alcohol dehydrogenase family. Quinone oxidoreductase subfamily.</text>
</comment>
<dbReference type="GO" id="GO:0008270">
    <property type="term" value="F:zinc ion binding"/>
    <property type="evidence" value="ECO:0007669"/>
    <property type="project" value="InterPro"/>
</dbReference>
<dbReference type="Ensembl" id="ENSBMST00010018475.1">
    <property type="protein sequence ID" value="ENSBMSP00010016715.1"/>
    <property type="gene ID" value="ENSBMSG00010012144.1"/>
</dbReference>
<dbReference type="GO" id="GO:0003960">
    <property type="term" value="F:quinone reductase (NADPH) activity"/>
    <property type="evidence" value="ECO:0007669"/>
    <property type="project" value="TreeGrafter"/>
</dbReference>
<dbReference type="SUPFAM" id="SSF51735">
    <property type="entry name" value="NAD(P)-binding Rossmann-fold domains"/>
    <property type="match status" value="1"/>
</dbReference>
<dbReference type="PANTHER" id="PTHR44154">
    <property type="entry name" value="QUINONE OXIDOREDUCTASE"/>
    <property type="match status" value="1"/>
</dbReference>
<evidence type="ECO:0000256" key="5">
    <source>
        <dbReference type="ARBA" id="ARBA00022857"/>
    </source>
</evidence>
<name>A0A8C0D9U2_BALMU</name>
<evidence type="ECO:0000256" key="4">
    <source>
        <dbReference type="ARBA" id="ARBA00022490"/>
    </source>
</evidence>
<dbReference type="AlphaFoldDB" id="A0A8C0D9U2"/>
<dbReference type="InterPro" id="IPR020843">
    <property type="entry name" value="ER"/>
</dbReference>
<dbReference type="InterPro" id="IPR002364">
    <property type="entry name" value="Quin_OxRdtase/zeta-crystal_CS"/>
</dbReference>
<comment type="subcellular location">
    <subcellularLocation>
        <location evidence="1">Cytoplasm</location>
    </subcellularLocation>
</comment>
<evidence type="ECO:0000259" key="7">
    <source>
        <dbReference type="SMART" id="SM00829"/>
    </source>
</evidence>
<proteinExistence type="inferred from homology"/>
<feature type="domain" description="Enoyl reductase (ER)" evidence="7">
    <location>
        <begin position="17"/>
        <end position="205"/>
    </location>
</feature>
<dbReference type="InterPro" id="IPR036291">
    <property type="entry name" value="NAD(P)-bd_dom_sf"/>
</dbReference>
<evidence type="ECO:0000313" key="8">
    <source>
        <dbReference type="Ensembl" id="ENSBMSP00010016715.1"/>
    </source>
</evidence>
<dbReference type="InterPro" id="IPR011032">
    <property type="entry name" value="GroES-like_sf"/>
</dbReference>
<accession>A0A8C0D9U2</accession>
<dbReference type="SUPFAM" id="SSF50129">
    <property type="entry name" value="GroES-like"/>
    <property type="match status" value="1"/>
</dbReference>
<dbReference type="Gene3D" id="3.40.50.720">
    <property type="entry name" value="NAD(P)-binding Rossmann-like Domain"/>
    <property type="match status" value="1"/>
</dbReference>
<dbReference type="GeneTree" id="ENSGT00940000154882"/>
<keyword evidence="6" id="KW-0694">RNA-binding</keyword>
<dbReference type="PANTHER" id="PTHR44154:SF1">
    <property type="entry name" value="QUINONE OXIDOREDUCTASE"/>
    <property type="match status" value="1"/>
</dbReference>
<dbReference type="GO" id="GO:0005829">
    <property type="term" value="C:cytosol"/>
    <property type="evidence" value="ECO:0007669"/>
    <property type="project" value="TreeGrafter"/>
</dbReference>
<dbReference type="PROSITE" id="PS01162">
    <property type="entry name" value="QOR_ZETA_CRYSTAL"/>
    <property type="match status" value="1"/>
</dbReference>
<evidence type="ECO:0000256" key="1">
    <source>
        <dbReference type="ARBA" id="ARBA00004496"/>
    </source>
</evidence>
<evidence type="ECO:0000256" key="6">
    <source>
        <dbReference type="ARBA" id="ARBA00022884"/>
    </source>
</evidence>
<evidence type="ECO:0000256" key="2">
    <source>
        <dbReference type="ARBA" id="ARBA00010371"/>
    </source>
</evidence>
<dbReference type="GO" id="GO:0070402">
    <property type="term" value="F:NADPH binding"/>
    <property type="evidence" value="ECO:0007669"/>
    <property type="project" value="TreeGrafter"/>
</dbReference>
<evidence type="ECO:0000256" key="3">
    <source>
        <dbReference type="ARBA" id="ARBA00011881"/>
    </source>
</evidence>
<keyword evidence="5" id="KW-0521">NADP</keyword>
<reference evidence="8" key="1">
    <citation type="submission" date="2023-09" db="UniProtKB">
        <authorList>
            <consortium name="Ensembl"/>
        </authorList>
    </citation>
    <scope>IDENTIFICATION</scope>
</reference>
<organism evidence="8">
    <name type="scientific">Balaenoptera musculus</name>
    <name type="common">Blue whale</name>
    <dbReference type="NCBI Taxonomy" id="9771"/>
    <lineage>
        <taxon>Eukaryota</taxon>
        <taxon>Metazoa</taxon>
        <taxon>Chordata</taxon>
        <taxon>Craniata</taxon>
        <taxon>Vertebrata</taxon>
        <taxon>Euteleostomi</taxon>
        <taxon>Mammalia</taxon>
        <taxon>Eutheria</taxon>
        <taxon>Laurasiatheria</taxon>
        <taxon>Artiodactyla</taxon>
        <taxon>Whippomorpha</taxon>
        <taxon>Cetacea</taxon>
        <taxon>Mysticeti</taxon>
        <taxon>Balaenopteridae</taxon>
        <taxon>Balaenoptera</taxon>
    </lineage>
</organism>
<dbReference type="Gene3D" id="3.90.180.10">
    <property type="entry name" value="Medium-chain alcohol dehydrogenases, catalytic domain"/>
    <property type="match status" value="1"/>
</dbReference>
<comment type="subunit">
    <text evidence="3">Homotetramer.</text>
</comment>
<protein>
    <recommendedName>
        <fullName evidence="7">Enoyl reductase (ER) domain-containing protein</fullName>
    </recommendedName>
</protein>
<dbReference type="GO" id="GO:0003730">
    <property type="term" value="F:mRNA 3'-UTR binding"/>
    <property type="evidence" value="ECO:0007669"/>
    <property type="project" value="TreeGrafter"/>
</dbReference>
<dbReference type="InterPro" id="IPR013154">
    <property type="entry name" value="ADH-like_N"/>
</dbReference>
<sequence>GPVQKRRGSTCGVPEFGGTLKPRPAFSILLPSCSSSVLVKVQTCGINPVDTYICSGTYSRKPLLLYTPGLDVAGIIESVGESVSAFKKGDRYALAADHTVYTLPEKLNLKQGDAVGILYVTAYRALLPSAHVKAGESVLVHGASGGIGITSCQIARAYGLKVWAQLVLRKDKRLFCKMEPTKCLITKELITLIKLRNLLVKKELI</sequence>
<dbReference type="InterPro" id="IPR051603">
    <property type="entry name" value="Zinc-ADH_QOR/CCCR"/>
</dbReference>